<name>A0A410PWX2_9FIRM</name>
<protein>
    <submittedName>
        <fullName evidence="1">Phage head-tail adapter protein</fullName>
    </submittedName>
</protein>
<evidence type="ECO:0000313" key="2">
    <source>
        <dbReference type="Proteomes" id="UP000287601"/>
    </source>
</evidence>
<dbReference type="RefSeq" id="WP_128746223.1">
    <property type="nucleotide sequence ID" value="NZ_CP035281.1"/>
</dbReference>
<dbReference type="InterPro" id="IPR008767">
    <property type="entry name" value="Phage_SPP1_head-tail_adaptor"/>
</dbReference>
<accession>A0A410PWX2</accession>
<dbReference type="NCBIfam" id="TIGR01563">
    <property type="entry name" value="gp16_SPP1"/>
    <property type="match status" value="1"/>
</dbReference>
<reference evidence="1 2" key="1">
    <citation type="submission" date="2019-01" db="EMBL/GenBank/DDBJ databases">
        <title>Draft genomes of a novel of Aminipila strains.</title>
        <authorList>
            <person name="Ma S."/>
        </authorList>
    </citation>
    <scope>NUCLEOTIDE SEQUENCE [LARGE SCALE GENOMIC DNA]</scope>
    <source>
        <strain evidence="2">JN-39</strain>
    </source>
</reference>
<gene>
    <name evidence="1" type="ORF">EQM06_09570</name>
</gene>
<sequence>MTYDHELTLIKQDFENDSVGNQIPVEAKNNILCGKKSVTRAEFYNAAVTDLKPEIVLVIHGYEYAGEKEIEFENLGYRVIRTYGADFEELELVCERIGADSGQEGDEEVDGN</sequence>
<dbReference type="KEGG" id="amij:EQM06_09570"/>
<dbReference type="OrthoDB" id="2051942at2"/>
<proteinExistence type="predicted"/>
<dbReference type="AlphaFoldDB" id="A0A410PWX2"/>
<organism evidence="1 2">
    <name type="scientific">Aminipila luticellarii</name>
    <dbReference type="NCBI Taxonomy" id="2507160"/>
    <lineage>
        <taxon>Bacteria</taxon>
        <taxon>Bacillati</taxon>
        <taxon>Bacillota</taxon>
        <taxon>Clostridia</taxon>
        <taxon>Peptostreptococcales</taxon>
        <taxon>Anaerovoracaceae</taxon>
        <taxon>Aminipila</taxon>
    </lineage>
</organism>
<keyword evidence="2" id="KW-1185">Reference proteome</keyword>
<dbReference type="EMBL" id="CP035281">
    <property type="protein sequence ID" value="QAT43443.1"/>
    <property type="molecule type" value="Genomic_DNA"/>
</dbReference>
<evidence type="ECO:0000313" key="1">
    <source>
        <dbReference type="EMBL" id="QAT43443.1"/>
    </source>
</evidence>
<dbReference type="Proteomes" id="UP000287601">
    <property type="component" value="Chromosome"/>
</dbReference>